<dbReference type="RefSeq" id="WP_227777768.1">
    <property type="nucleotide sequence ID" value="NZ_BAABKX010000008.1"/>
</dbReference>
<gene>
    <name evidence="1" type="ORF">GCM10025751_25020</name>
</gene>
<dbReference type="AlphaFoldDB" id="A0AAV3UHT0"/>
<dbReference type="GeneID" id="68616073"/>
<protein>
    <submittedName>
        <fullName evidence="1">Uncharacterized protein</fullName>
    </submittedName>
</protein>
<proteinExistence type="predicted"/>
<comment type="caution">
    <text evidence="1">The sequence shown here is derived from an EMBL/GenBank/DDBJ whole genome shotgun (WGS) entry which is preliminary data.</text>
</comment>
<evidence type="ECO:0000313" key="2">
    <source>
        <dbReference type="Proteomes" id="UP001501729"/>
    </source>
</evidence>
<sequence length="61" mass="6631">MKAATLQNQLVGSLPRCQTGVQVVPSGVVSVGNREYGFEEWVILIPYGLIVLVILDDKSTK</sequence>
<accession>A0AAV3UHT0</accession>
<dbReference type="EMBL" id="BAABKX010000008">
    <property type="protein sequence ID" value="GAA5050645.1"/>
    <property type="molecule type" value="Genomic_DNA"/>
</dbReference>
<dbReference type="Proteomes" id="UP001501729">
    <property type="component" value="Unassembled WGS sequence"/>
</dbReference>
<organism evidence="1 2">
    <name type="scientific">Haladaptatus pallidirubidus</name>
    <dbReference type="NCBI Taxonomy" id="1008152"/>
    <lineage>
        <taxon>Archaea</taxon>
        <taxon>Methanobacteriati</taxon>
        <taxon>Methanobacteriota</taxon>
        <taxon>Stenosarchaea group</taxon>
        <taxon>Halobacteria</taxon>
        <taxon>Halobacteriales</taxon>
        <taxon>Haladaptataceae</taxon>
        <taxon>Haladaptatus</taxon>
    </lineage>
</organism>
<name>A0AAV3UHT0_9EURY</name>
<keyword evidence="2" id="KW-1185">Reference proteome</keyword>
<evidence type="ECO:0000313" key="1">
    <source>
        <dbReference type="EMBL" id="GAA5050645.1"/>
    </source>
</evidence>
<reference evidence="1 2" key="1">
    <citation type="journal article" date="2019" name="Int. J. Syst. Evol. Microbiol.">
        <title>The Global Catalogue of Microorganisms (GCM) 10K type strain sequencing project: providing services to taxonomists for standard genome sequencing and annotation.</title>
        <authorList>
            <consortium name="The Broad Institute Genomics Platform"/>
            <consortium name="The Broad Institute Genome Sequencing Center for Infectious Disease"/>
            <person name="Wu L."/>
            <person name="Ma J."/>
        </authorList>
    </citation>
    <scope>NUCLEOTIDE SEQUENCE [LARGE SCALE GENOMIC DNA]</scope>
    <source>
        <strain evidence="1 2">JCM 17504</strain>
    </source>
</reference>